<organism evidence="1 2">
    <name type="scientific">Lithospermum erythrorhizon</name>
    <name type="common">Purple gromwell</name>
    <name type="synonym">Lithospermum officinale var. erythrorhizon</name>
    <dbReference type="NCBI Taxonomy" id="34254"/>
    <lineage>
        <taxon>Eukaryota</taxon>
        <taxon>Viridiplantae</taxon>
        <taxon>Streptophyta</taxon>
        <taxon>Embryophyta</taxon>
        <taxon>Tracheophyta</taxon>
        <taxon>Spermatophyta</taxon>
        <taxon>Magnoliopsida</taxon>
        <taxon>eudicotyledons</taxon>
        <taxon>Gunneridae</taxon>
        <taxon>Pentapetalae</taxon>
        <taxon>asterids</taxon>
        <taxon>lamiids</taxon>
        <taxon>Boraginales</taxon>
        <taxon>Boraginaceae</taxon>
        <taxon>Boraginoideae</taxon>
        <taxon>Lithospermeae</taxon>
        <taxon>Lithospermum</taxon>
    </lineage>
</organism>
<dbReference type="EMBL" id="BAABME010000941">
    <property type="protein sequence ID" value="GAA0146514.1"/>
    <property type="molecule type" value="Genomic_DNA"/>
</dbReference>
<dbReference type="AlphaFoldDB" id="A0AAV3P4L5"/>
<keyword evidence="2" id="KW-1185">Reference proteome</keyword>
<name>A0AAV3P4L5_LITER</name>
<proteinExistence type="predicted"/>
<evidence type="ECO:0000313" key="2">
    <source>
        <dbReference type="Proteomes" id="UP001454036"/>
    </source>
</evidence>
<protein>
    <submittedName>
        <fullName evidence="1">Uncharacterized protein</fullName>
    </submittedName>
</protein>
<comment type="caution">
    <text evidence="1">The sequence shown here is derived from an EMBL/GenBank/DDBJ whole genome shotgun (WGS) entry which is preliminary data.</text>
</comment>
<dbReference type="Proteomes" id="UP001454036">
    <property type="component" value="Unassembled WGS sequence"/>
</dbReference>
<accession>A0AAV3P4L5</accession>
<sequence>MKEPAKVDKLEPIIVQKQTSVDENLNVLVSNDHEGEDLIVENSSSTLRFEHPKTETQNKDVAHEQLEKIAHIASLQEDNTVIDGFITPEKKTDAPTATTYATTKRTPSSWAASVAKVEEQAKQQAGQLPPDVDFMFPNNEGIENGINHYHEVGYKLLARRSLSPTGRSSPKLVSLHKR</sequence>
<evidence type="ECO:0000313" key="1">
    <source>
        <dbReference type="EMBL" id="GAA0146514.1"/>
    </source>
</evidence>
<reference evidence="1 2" key="1">
    <citation type="submission" date="2024-01" db="EMBL/GenBank/DDBJ databases">
        <title>The complete chloroplast genome sequence of Lithospermum erythrorhizon: insights into the phylogenetic relationship among Boraginaceae species and the maternal lineages of purple gromwells.</title>
        <authorList>
            <person name="Okada T."/>
            <person name="Watanabe K."/>
        </authorList>
    </citation>
    <scope>NUCLEOTIDE SEQUENCE [LARGE SCALE GENOMIC DNA]</scope>
</reference>
<gene>
    <name evidence="1" type="ORF">LIER_06447</name>
</gene>